<dbReference type="EMBL" id="QOUI01000010">
    <property type="protein sequence ID" value="RCK68674.1"/>
    <property type="molecule type" value="Genomic_DNA"/>
</dbReference>
<gene>
    <name evidence="4" type="ORF">DT076_15040</name>
</gene>
<feature type="region of interest" description="Disordered" evidence="3">
    <location>
        <begin position="1"/>
        <end position="55"/>
    </location>
</feature>
<dbReference type="SUPFAM" id="SSF53933">
    <property type="entry name" value="Microbial ribonucleases"/>
    <property type="match status" value="1"/>
</dbReference>
<evidence type="ECO:0000313" key="5">
    <source>
        <dbReference type="Proteomes" id="UP000252770"/>
    </source>
</evidence>
<proteinExistence type="predicted"/>
<evidence type="ECO:0000256" key="2">
    <source>
        <dbReference type="ARBA" id="ARBA00022801"/>
    </source>
</evidence>
<dbReference type="Gene3D" id="3.10.450.30">
    <property type="entry name" value="Microbial ribonucleases"/>
    <property type="match status" value="1"/>
</dbReference>
<dbReference type="InterPro" id="IPR016191">
    <property type="entry name" value="Ribonuclease/ribotoxin"/>
</dbReference>
<evidence type="ECO:0000256" key="3">
    <source>
        <dbReference type="SAM" id="MobiDB-lite"/>
    </source>
</evidence>
<organism evidence="4 5">
    <name type="scientific">Desertihabitans brevis</name>
    <dbReference type="NCBI Taxonomy" id="2268447"/>
    <lineage>
        <taxon>Bacteria</taxon>
        <taxon>Bacillati</taxon>
        <taxon>Actinomycetota</taxon>
        <taxon>Actinomycetes</taxon>
        <taxon>Propionibacteriales</taxon>
        <taxon>Propionibacteriaceae</taxon>
        <taxon>Desertihabitans</taxon>
    </lineage>
</organism>
<sequence>MWSDPGGEAVPPPVTTPSAAPSQTPTGGDPSGGGVQGRDQEQVGTDVDPQTGLPWVRLEQLPPEAAETVELIEDGGPFPYRQDGAVFNNFEGLLPEEPRGHYREYTVPTPGEDDRGARRIVTGEDDTVFFWTADHYGSFERIAR</sequence>
<dbReference type="GO" id="GO:0004521">
    <property type="term" value="F:RNA endonuclease activity"/>
    <property type="evidence" value="ECO:0007669"/>
    <property type="project" value="InterPro"/>
</dbReference>
<name>A0A367YS59_9ACTN</name>
<evidence type="ECO:0000313" key="4">
    <source>
        <dbReference type="EMBL" id="RCK68674.1"/>
    </source>
</evidence>
<dbReference type="InterPro" id="IPR000026">
    <property type="entry name" value="N1-like"/>
</dbReference>
<dbReference type="GO" id="GO:0016787">
    <property type="term" value="F:hydrolase activity"/>
    <property type="evidence" value="ECO:0007669"/>
    <property type="project" value="UniProtKB-KW"/>
</dbReference>
<dbReference type="Pfam" id="PF00545">
    <property type="entry name" value="Ribonuclease"/>
    <property type="match status" value="1"/>
</dbReference>
<accession>A0A367YS59</accession>
<dbReference type="GO" id="GO:0003723">
    <property type="term" value="F:RNA binding"/>
    <property type="evidence" value="ECO:0007669"/>
    <property type="project" value="InterPro"/>
</dbReference>
<feature type="compositionally biased region" description="Low complexity" evidence="3">
    <location>
        <begin position="16"/>
        <end position="26"/>
    </location>
</feature>
<keyword evidence="1" id="KW-0540">Nuclease</keyword>
<keyword evidence="5" id="KW-1185">Reference proteome</keyword>
<dbReference type="AlphaFoldDB" id="A0A367YS59"/>
<protein>
    <submittedName>
        <fullName evidence="4">Ribonuclease</fullName>
    </submittedName>
</protein>
<reference evidence="4 5" key="1">
    <citation type="submission" date="2018-07" db="EMBL/GenBank/DDBJ databases">
        <title>Desertimonas flava gen. nov. sp. nov.</title>
        <authorList>
            <person name="Liu S."/>
        </authorList>
    </citation>
    <scope>NUCLEOTIDE SEQUENCE [LARGE SCALE GENOMIC DNA]</scope>
    <source>
        <strain evidence="4 5">16Sb5-5</strain>
    </source>
</reference>
<dbReference type="Proteomes" id="UP000252770">
    <property type="component" value="Unassembled WGS sequence"/>
</dbReference>
<evidence type="ECO:0000256" key="1">
    <source>
        <dbReference type="ARBA" id="ARBA00022722"/>
    </source>
</evidence>
<keyword evidence="2" id="KW-0378">Hydrolase</keyword>
<comment type="caution">
    <text evidence="4">The sequence shown here is derived from an EMBL/GenBank/DDBJ whole genome shotgun (WGS) entry which is preliminary data.</text>
</comment>